<dbReference type="GO" id="GO:0006412">
    <property type="term" value="P:translation"/>
    <property type="evidence" value="ECO:0007669"/>
    <property type="project" value="InterPro"/>
</dbReference>
<dbReference type="InterPro" id="IPR018261">
    <property type="entry name" value="Ribosomal_bL27_CS"/>
</dbReference>
<dbReference type="PROSITE" id="PS00831">
    <property type="entry name" value="RIBOSOMAL_L27"/>
    <property type="match status" value="1"/>
</dbReference>
<dbReference type="Pfam" id="PF18471">
    <property type="entry name" value="Ribosomal_L27_C"/>
    <property type="match status" value="1"/>
</dbReference>
<evidence type="ECO:0000259" key="10">
    <source>
        <dbReference type="Pfam" id="PF18471"/>
    </source>
</evidence>
<dbReference type="GO" id="GO:0003735">
    <property type="term" value="F:structural constituent of ribosome"/>
    <property type="evidence" value="ECO:0007669"/>
    <property type="project" value="InterPro"/>
</dbReference>
<organism evidence="11">
    <name type="scientific">Blastobotrys adeninivorans</name>
    <name type="common">Yeast</name>
    <name type="synonym">Arxula adeninivorans</name>
    <dbReference type="NCBI Taxonomy" id="409370"/>
    <lineage>
        <taxon>Eukaryota</taxon>
        <taxon>Fungi</taxon>
        <taxon>Dikarya</taxon>
        <taxon>Ascomycota</taxon>
        <taxon>Saccharomycotina</taxon>
        <taxon>Dipodascomycetes</taxon>
        <taxon>Dipodascales</taxon>
        <taxon>Trichomonascaceae</taxon>
        <taxon>Blastobotrys</taxon>
    </lineage>
</organism>
<dbReference type="NCBIfam" id="TIGR00062">
    <property type="entry name" value="L27"/>
    <property type="match status" value="1"/>
</dbReference>
<dbReference type="AlphaFoldDB" id="A0A060T5B3"/>
<evidence type="ECO:0000256" key="7">
    <source>
        <dbReference type="ARBA" id="ARBA00035267"/>
    </source>
</evidence>
<accession>A0A060T5B3</accession>
<comment type="subcellular location">
    <subcellularLocation>
        <location evidence="1">Mitochondrion</location>
    </subcellularLocation>
</comment>
<reference evidence="11" key="2">
    <citation type="submission" date="2014-06" db="EMBL/GenBank/DDBJ databases">
        <title>The complete genome of Blastobotrys (Arxula) adeninivorans LS3 - a yeast of biotechnological interest.</title>
        <authorList>
            <person name="Kunze G."/>
            <person name="Gaillardin C."/>
            <person name="Czernicka M."/>
            <person name="Durrens P."/>
            <person name="Martin T."/>
            <person name="Boer E."/>
            <person name="Gabaldon T."/>
            <person name="Cruz J."/>
            <person name="Talla E."/>
            <person name="Marck C."/>
            <person name="Goffeau A."/>
            <person name="Barbe V."/>
            <person name="Baret P."/>
            <person name="Baronian K."/>
            <person name="Beier S."/>
            <person name="Bleykasten C."/>
            <person name="Bode R."/>
            <person name="Casaregola S."/>
            <person name="Despons L."/>
            <person name="Fairhead C."/>
            <person name="Giersberg M."/>
            <person name="Gierski P."/>
            <person name="Hahnel U."/>
            <person name="Hartmann A."/>
            <person name="Jankowska D."/>
            <person name="Jubin C."/>
            <person name="Jung P."/>
            <person name="Lafontaine I."/>
            <person name="Leh-Louis V."/>
            <person name="Lemaire M."/>
            <person name="Marcet-Houben M."/>
            <person name="Mascher M."/>
            <person name="Morel G."/>
            <person name="Richard G.-F."/>
            <person name="Riechen J."/>
            <person name="Sacerdot C."/>
            <person name="Sarkar A."/>
            <person name="Savel G."/>
            <person name="Schacherer J."/>
            <person name="Sherman D."/>
            <person name="Straub M.-L."/>
            <person name="Stein N."/>
            <person name="Thierry A."/>
            <person name="Trautwein-Schult A."/>
            <person name="Westhof E."/>
            <person name="Worch S."/>
            <person name="Dujon B."/>
            <person name="Souciet J.-L."/>
            <person name="Wincker P."/>
            <person name="Scholz U."/>
            <person name="Neuveglise N."/>
        </authorList>
    </citation>
    <scope>NUCLEOTIDE SEQUENCE</scope>
    <source>
        <strain evidence="11">LS3</strain>
    </source>
</reference>
<dbReference type="Pfam" id="PF01016">
    <property type="entry name" value="Ribosomal_L27"/>
    <property type="match status" value="1"/>
</dbReference>
<dbReference type="FunFam" id="2.40.50.100:FF:000042">
    <property type="entry name" value="50S ribosomal protein L27"/>
    <property type="match status" value="1"/>
</dbReference>
<keyword evidence="5" id="KW-0496">Mitochondrion</keyword>
<evidence type="ECO:0000256" key="1">
    <source>
        <dbReference type="ARBA" id="ARBA00004173"/>
    </source>
</evidence>
<keyword evidence="6" id="KW-0687">Ribonucleoprotein</keyword>
<sequence length="391" mass="44270">MHRFSGIARQAGHLWSSVALRTSSERVPTLVSLTFVRTATKRAAGSRTNMKDSAGRRLGAKRGDGQLVKVGEIVYRQRGTKIYPGENMGIGRDHTLFALEPGYVRYYYDPFHPKRKFAGIALEKDARLPTPHFTPRPRRFGYEPILDPVKAEMEKNATSRKEYLLTPTLKKQLEEREAKRESRRQGFAAKLDELVPGLSESDKHTASSRLVTIQNYLLGGRSLEQARTFTDADYEQSMQLAHEYGKDEQALDKLAAYKEVAKKVDGATSFGPEKDLIKYYSPEELSAMAEQTIKDVKQMVDGAEEMTNELREKVRLAFKKPCFDLSTRLRLYRKYSFKPRKPVELTKQQAEELAKRGEAGKVISYWDHELRKVKRILVGSKAAAAASSSSA</sequence>
<evidence type="ECO:0000256" key="2">
    <source>
        <dbReference type="ARBA" id="ARBA00010797"/>
    </source>
</evidence>
<evidence type="ECO:0000256" key="3">
    <source>
        <dbReference type="ARBA" id="ARBA00022946"/>
    </source>
</evidence>
<evidence type="ECO:0000256" key="6">
    <source>
        <dbReference type="ARBA" id="ARBA00023274"/>
    </source>
</evidence>
<keyword evidence="3" id="KW-0809">Transit peptide</keyword>
<dbReference type="PhylomeDB" id="A0A060T5B3"/>
<dbReference type="Gene3D" id="2.40.50.100">
    <property type="match status" value="1"/>
</dbReference>
<evidence type="ECO:0000256" key="5">
    <source>
        <dbReference type="ARBA" id="ARBA00023128"/>
    </source>
</evidence>
<name>A0A060T5B3_BLAAD</name>
<dbReference type="InterPro" id="IPR041244">
    <property type="entry name" value="Ribosomal_bL27m_C"/>
</dbReference>
<evidence type="ECO:0000256" key="8">
    <source>
        <dbReference type="ARBA" id="ARBA00035465"/>
    </source>
</evidence>
<dbReference type="InterPro" id="IPR001684">
    <property type="entry name" value="Ribosomal_bL27"/>
</dbReference>
<dbReference type="PRINTS" id="PR00063">
    <property type="entry name" value="RIBOSOMALL27"/>
</dbReference>
<dbReference type="SUPFAM" id="SSF110324">
    <property type="entry name" value="Ribosomal L27 protein-like"/>
    <property type="match status" value="1"/>
</dbReference>
<evidence type="ECO:0000256" key="4">
    <source>
        <dbReference type="ARBA" id="ARBA00022980"/>
    </source>
</evidence>
<dbReference type="GO" id="GO:0005762">
    <property type="term" value="C:mitochondrial large ribosomal subunit"/>
    <property type="evidence" value="ECO:0007669"/>
    <property type="project" value="TreeGrafter"/>
</dbReference>
<keyword evidence="4" id="KW-0689">Ribosomal protein</keyword>
<comment type="similarity">
    <text evidence="2">Belongs to the bacterial ribosomal protein bL27 family.</text>
</comment>
<dbReference type="PANTHER" id="PTHR15893">
    <property type="entry name" value="RIBOSOMAL PROTEIN L27"/>
    <property type="match status" value="1"/>
</dbReference>
<proteinExistence type="inferred from homology"/>
<reference evidence="11" key="1">
    <citation type="submission" date="2014-02" db="EMBL/GenBank/DDBJ databases">
        <authorList>
            <person name="Genoscope - CEA"/>
        </authorList>
    </citation>
    <scope>NUCLEOTIDE SEQUENCE</scope>
    <source>
        <strain evidence="11">LS3</strain>
    </source>
</reference>
<dbReference type="PANTHER" id="PTHR15893:SF0">
    <property type="entry name" value="LARGE RIBOSOMAL SUBUNIT PROTEIN BL27M"/>
    <property type="match status" value="1"/>
</dbReference>
<evidence type="ECO:0000256" key="9">
    <source>
        <dbReference type="SAM" id="MobiDB-lite"/>
    </source>
</evidence>
<protein>
    <recommendedName>
        <fullName evidence="7">Large ribosomal subunit protein bL27m</fullName>
    </recommendedName>
    <alternativeName>
        <fullName evidence="8">54S ribosomal protein L2, mitochondrial</fullName>
    </alternativeName>
</protein>
<gene>
    <name evidence="11" type="ORF">GNLVRS02_ARAD1B03234g</name>
</gene>
<feature type="region of interest" description="Disordered" evidence="9">
    <location>
        <begin position="42"/>
        <end position="61"/>
    </location>
</feature>
<feature type="domain" description="Large ribosomal subunit protein bL27m C-terminal" evidence="10">
    <location>
        <begin position="147"/>
        <end position="376"/>
    </location>
</feature>
<evidence type="ECO:0000313" key="11">
    <source>
        <dbReference type="EMBL" id="CDP36009.1"/>
    </source>
</evidence>
<dbReference type="EMBL" id="HG937692">
    <property type="protein sequence ID" value="CDP36009.1"/>
    <property type="molecule type" value="Genomic_DNA"/>
</dbReference>